<evidence type="ECO:0000313" key="1">
    <source>
        <dbReference type="EMBL" id="TWU51665.1"/>
    </source>
</evidence>
<dbReference type="RefSeq" id="WP_146534970.1">
    <property type="nucleotide sequence ID" value="NZ_SJPX01000003.1"/>
</dbReference>
<dbReference type="AlphaFoldDB" id="A0A5C6ESN6"/>
<sequence>MFGLFQSRPPLSTFARVDIELLLRRCVEVIGADVVVSAEVITDIKQLDLNADSPANLIASAAEQVSRCLQVDIRDIQFLHDDDPEFAFASTYANGTIRLHREVTTDPLRTVVEIANQLAHHFWVHQPAPRPLDTHARTTTLMPIAMGLGVLASKASLQESHWNAAGYSGWSMSRCGYYSALEIGYALALMARLRGESSPAWLSSLRLDTKKTFQAAQKYFSKHESAGGELLFDASRIPSSDRDATELSNWLAGSDSTFAMAAAYALAKFDQIPSVAADAALALTRSKDSELVVLATRLLGKTSNEDSRINPQILTLVAQRINPIALAALHSASQRGMPMLALKPQIEKLLSDPSLDLIPVVDLIRKHARELSSLSAAVCQQTAAAIRFKDDEATATLLECLSQMVDDPVCEVERHIRNADTRALAIERLQAGKASKIGD</sequence>
<organism evidence="1 2">
    <name type="scientific">Rubripirellula reticaptiva</name>
    <dbReference type="NCBI Taxonomy" id="2528013"/>
    <lineage>
        <taxon>Bacteria</taxon>
        <taxon>Pseudomonadati</taxon>
        <taxon>Planctomycetota</taxon>
        <taxon>Planctomycetia</taxon>
        <taxon>Pirellulales</taxon>
        <taxon>Pirellulaceae</taxon>
        <taxon>Rubripirellula</taxon>
    </lineage>
</organism>
<reference evidence="1 2" key="1">
    <citation type="submission" date="2019-02" db="EMBL/GenBank/DDBJ databases">
        <title>Deep-cultivation of Planctomycetes and their phenomic and genomic characterization uncovers novel biology.</title>
        <authorList>
            <person name="Wiegand S."/>
            <person name="Jogler M."/>
            <person name="Boedeker C."/>
            <person name="Pinto D."/>
            <person name="Vollmers J."/>
            <person name="Rivas-Marin E."/>
            <person name="Kohn T."/>
            <person name="Peeters S.H."/>
            <person name="Heuer A."/>
            <person name="Rast P."/>
            <person name="Oberbeckmann S."/>
            <person name="Bunk B."/>
            <person name="Jeske O."/>
            <person name="Meyerdierks A."/>
            <person name="Storesund J.E."/>
            <person name="Kallscheuer N."/>
            <person name="Luecker S."/>
            <person name="Lage O.M."/>
            <person name="Pohl T."/>
            <person name="Merkel B.J."/>
            <person name="Hornburger P."/>
            <person name="Mueller R.-W."/>
            <person name="Bruemmer F."/>
            <person name="Labrenz M."/>
            <person name="Spormann A.M."/>
            <person name="Op Den Camp H."/>
            <person name="Overmann J."/>
            <person name="Amann R."/>
            <person name="Jetten M.S.M."/>
            <person name="Mascher T."/>
            <person name="Medema M.H."/>
            <person name="Devos D.P."/>
            <person name="Kaster A.-K."/>
            <person name="Ovreas L."/>
            <person name="Rohde M."/>
            <person name="Galperin M.Y."/>
            <person name="Jogler C."/>
        </authorList>
    </citation>
    <scope>NUCLEOTIDE SEQUENCE [LARGE SCALE GENOMIC DNA]</scope>
    <source>
        <strain evidence="1 2">Poly59</strain>
    </source>
</reference>
<protein>
    <submittedName>
        <fullName evidence="1">Uncharacterized protein</fullName>
    </submittedName>
</protein>
<keyword evidence="2" id="KW-1185">Reference proteome</keyword>
<dbReference type="OrthoDB" id="2041998at2"/>
<evidence type="ECO:0000313" key="2">
    <source>
        <dbReference type="Proteomes" id="UP000317977"/>
    </source>
</evidence>
<proteinExistence type="predicted"/>
<gene>
    <name evidence="1" type="ORF">Poly59_32590</name>
</gene>
<dbReference type="EMBL" id="SJPX01000003">
    <property type="protein sequence ID" value="TWU51665.1"/>
    <property type="molecule type" value="Genomic_DNA"/>
</dbReference>
<name>A0A5C6ESN6_9BACT</name>
<accession>A0A5C6ESN6</accession>
<comment type="caution">
    <text evidence="1">The sequence shown here is derived from an EMBL/GenBank/DDBJ whole genome shotgun (WGS) entry which is preliminary data.</text>
</comment>
<dbReference type="Proteomes" id="UP000317977">
    <property type="component" value="Unassembled WGS sequence"/>
</dbReference>